<dbReference type="Proteomes" id="UP000015464">
    <property type="component" value="Unassembled WGS sequence"/>
</dbReference>
<dbReference type="OrthoDB" id="10346986at2759"/>
<name>S9VYW7_SCHCR</name>
<keyword evidence="1" id="KW-0812">Transmembrane</keyword>
<evidence type="ECO:0000256" key="1">
    <source>
        <dbReference type="SAM" id="Phobius"/>
    </source>
</evidence>
<gene>
    <name evidence="2" type="ORF">SPOG_04896</name>
</gene>
<organism evidence="2 3">
    <name type="scientific">Schizosaccharomyces cryophilus (strain OY26 / ATCC MYA-4695 / CBS 11777 / NBRC 106824 / NRRL Y48691)</name>
    <name type="common">Fission yeast</name>
    <dbReference type="NCBI Taxonomy" id="653667"/>
    <lineage>
        <taxon>Eukaryota</taxon>
        <taxon>Fungi</taxon>
        <taxon>Dikarya</taxon>
        <taxon>Ascomycota</taxon>
        <taxon>Taphrinomycotina</taxon>
        <taxon>Schizosaccharomycetes</taxon>
        <taxon>Schizosaccharomycetales</taxon>
        <taxon>Schizosaccharomycetaceae</taxon>
        <taxon>Schizosaccharomyces</taxon>
    </lineage>
</organism>
<dbReference type="AlphaFoldDB" id="S9VYW7"/>
<proteinExistence type="predicted"/>
<keyword evidence="3" id="KW-1185">Reference proteome</keyword>
<dbReference type="HOGENOM" id="CLU_1462149_0_0_1"/>
<evidence type="ECO:0000313" key="3">
    <source>
        <dbReference type="Proteomes" id="UP000015464"/>
    </source>
</evidence>
<dbReference type="EMBL" id="KE546992">
    <property type="protein sequence ID" value="EPY51015.1"/>
    <property type="molecule type" value="Genomic_DNA"/>
</dbReference>
<reference evidence="2 3" key="1">
    <citation type="journal article" date="2011" name="Science">
        <title>Comparative functional genomics of the fission yeasts.</title>
        <authorList>
            <person name="Rhind N."/>
            <person name="Chen Z."/>
            <person name="Yassour M."/>
            <person name="Thompson D.A."/>
            <person name="Haas B.J."/>
            <person name="Habib N."/>
            <person name="Wapinski I."/>
            <person name="Roy S."/>
            <person name="Lin M.F."/>
            <person name="Heiman D.I."/>
            <person name="Young S.K."/>
            <person name="Furuya K."/>
            <person name="Guo Y."/>
            <person name="Pidoux A."/>
            <person name="Chen H.M."/>
            <person name="Robbertse B."/>
            <person name="Goldberg J.M."/>
            <person name="Aoki K."/>
            <person name="Bayne E.H."/>
            <person name="Berlin A.M."/>
            <person name="Desjardins C.A."/>
            <person name="Dobbs E."/>
            <person name="Dukaj L."/>
            <person name="Fan L."/>
            <person name="FitzGerald M.G."/>
            <person name="French C."/>
            <person name="Gujja S."/>
            <person name="Hansen K."/>
            <person name="Keifenheim D."/>
            <person name="Levin J.Z."/>
            <person name="Mosher R.A."/>
            <person name="Mueller C.A."/>
            <person name="Pfiffner J."/>
            <person name="Priest M."/>
            <person name="Russ C."/>
            <person name="Smialowska A."/>
            <person name="Swoboda P."/>
            <person name="Sykes S.M."/>
            <person name="Vaughn M."/>
            <person name="Vengrova S."/>
            <person name="Yoder R."/>
            <person name="Zeng Q."/>
            <person name="Allshire R."/>
            <person name="Baulcombe D."/>
            <person name="Birren B.W."/>
            <person name="Brown W."/>
            <person name="Ekwall K."/>
            <person name="Kellis M."/>
            <person name="Leatherwood J."/>
            <person name="Levin H."/>
            <person name="Margalit H."/>
            <person name="Martienssen R."/>
            <person name="Nieduszynski C.A."/>
            <person name="Spatafora J.W."/>
            <person name="Friedman N."/>
            <person name="Dalgaard J.Z."/>
            <person name="Baumann P."/>
            <person name="Niki H."/>
            <person name="Regev A."/>
            <person name="Nusbaum C."/>
        </authorList>
    </citation>
    <scope>NUCLEOTIDE SEQUENCE [LARGE SCALE GENOMIC DNA]</scope>
    <source>
        <strain evidence="3">OY26 / ATCC MYA-4695 / CBS 11777 / NBRC 106824 / NRRL Y48691</strain>
    </source>
</reference>
<dbReference type="RefSeq" id="XP_013024538.1">
    <property type="nucleotide sequence ID" value="XM_013169084.1"/>
</dbReference>
<keyword evidence="1" id="KW-0472">Membrane</keyword>
<protein>
    <submittedName>
        <fullName evidence="2">Uncharacterized protein</fullName>
    </submittedName>
</protein>
<sequence length="189" mass="21052">MSVTTHSANAVSKSPPLPSSFAPAHAFKEEVNPSSTVLSFCLFLSYLGSVTGISSYALLRYYVRPRWLQLLAVRHAYVKSTLTKLEHVSAKAKEIEKKTATLQSNHDLWVRTKVAKSRISTLKIVAQKKEEQIPAEASLNLSLQGFKDILNAEVGNFLPLYNPKSIPADPISQFHDDLCNYKRLHLSIS</sequence>
<accession>S9VYW7</accession>
<keyword evidence="1" id="KW-1133">Transmembrane helix</keyword>
<dbReference type="OMA" id="YYVRPRW"/>
<dbReference type="GeneID" id="25039209"/>
<evidence type="ECO:0000313" key="2">
    <source>
        <dbReference type="EMBL" id="EPY51015.1"/>
    </source>
</evidence>
<feature type="transmembrane region" description="Helical" evidence="1">
    <location>
        <begin position="37"/>
        <end position="59"/>
    </location>
</feature>